<protein>
    <submittedName>
        <fullName evidence="2">Uncharacterized protein</fullName>
    </submittedName>
</protein>
<gene>
    <name evidence="2" type="ORF">PsPhHenninger_gp27</name>
</gene>
<name>A0A2K9VHC3_9CAUD</name>
<reference evidence="3" key="1">
    <citation type="submission" date="2018-01" db="EMBL/GenBank/DDBJ databases">
        <title>Pseudomonas phages infecting Pseudomonas sp. isolated from Prunus avium.</title>
        <authorList>
            <person name="Colberg O."/>
            <person name="Carstens A.B."/>
            <person name="Kot W."/>
            <person name="Hansen L.H."/>
        </authorList>
    </citation>
    <scope>NUCLEOTIDE SEQUENCE [LARGE SCALE GENOMIC DNA]</scope>
</reference>
<evidence type="ECO:0000313" key="3">
    <source>
        <dbReference type="Proteomes" id="UP000241183"/>
    </source>
</evidence>
<evidence type="ECO:0000256" key="1">
    <source>
        <dbReference type="SAM" id="MobiDB-lite"/>
    </source>
</evidence>
<proteinExistence type="predicted"/>
<keyword evidence="3" id="KW-1185">Reference proteome</keyword>
<dbReference type="Proteomes" id="UP000241183">
    <property type="component" value="Segment"/>
</dbReference>
<feature type="compositionally biased region" description="Basic and acidic residues" evidence="1">
    <location>
        <begin position="105"/>
        <end position="122"/>
    </location>
</feature>
<accession>A0A2K9VHC3</accession>
<dbReference type="EMBL" id="MG775258">
    <property type="protein sequence ID" value="AUV61720.1"/>
    <property type="molecule type" value="Genomic_DNA"/>
</dbReference>
<evidence type="ECO:0000313" key="2">
    <source>
        <dbReference type="EMBL" id="AUV61720.1"/>
    </source>
</evidence>
<feature type="region of interest" description="Disordered" evidence="1">
    <location>
        <begin position="105"/>
        <end position="137"/>
    </location>
</feature>
<organism evidence="2 3">
    <name type="scientific">Pseudomonas phage Henninger</name>
    <dbReference type="NCBI Taxonomy" id="2079287"/>
    <lineage>
        <taxon>Viruses</taxon>
        <taxon>Duplodnaviria</taxon>
        <taxon>Heunggongvirae</taxon>
        <taxon>Uroviricota</taxon>
        <taxon>Caudoviricetes</taxon>
        <taxon>Autographivirales</taxon>
        <taxon>Autotranscriptaviridae</taxon>
        <taxon>Studiervirinae</taxon>
        <taxon>Hennigervirus</taxon>
        <taxon>Hennigervirus henninger</taxon>
        <taxon>Ghunavirus henninger</taxon>
    </lineage>
</organism>
<sequence length="137" mass="14905">MQVIIAATSSRLDNDIDTVLITVTTTIGESVSTTRCGYSVHELEHSRYLAGTLEERIETLRVAAQNAAEHSFRAQYAAMLAFQAGTPPAIIEGANTILEVTKETIEVPAESSEKSNTEEPVKKTRKARTAKPATEQE</sequence>